<dbReference type="EMBL" id="CAJVQB010093873">
    <property type="protein sequence ID" value="CAG8848891.1"/>
    <property type="molecule type" value="Genomic_DNA"/>
</dbReference>
<dbReference type="PANTHER" id="PTHR10642:SF26">
    <property type="entry name" value="RIBONUCLEASE H1"/>
    <property type="match status" value="1"/>
</dbReference>
<dbReference type="Pfam" id="PF01693">
    <property type="entry name" value="Cauli_VI"/>
    <property type="match status" value="1"/>
</dbReference>
<evidence type="ECO:0000256" key="1">
    <source>
        <dbReference type="ARBA" id="ARBA00000077"/>
    </source>
</evidence>
<keyword evidence="6" id="KW-0255">Endonuclease</keyword>
<dbReference type="Pfam" id="PF00075">
    <property type="entry name" value="RNase_H"/>
    <property type="match status" value="1"/>
</dbReference>
<evidence type="ECO:0000313" key="9">
    <source>
        <dbReference type="EMBL" id="CAG8848891.1"/>
    </source>
</evidence>
<dbReference type="InterPro" id="IPR009027">
    <property type="entry name" value="Ribosomal_bL9/RNase_H1_N"/>
</dbReference>
<dbReference type="SUPFAM" id="SSF55658">
    <property type="entry name" value="L9 N-domain-like"/>
    <property type="match status" value="1"/>
</dbReference>
<dbReference type="Gene3D" id="3.40.970.10">
    <property type="entry name" value="Ribonuclease H1, N-terminal domain"/>
    <property type="match status" value="1"/>
</dbReference>
<dbReference type="SUPFAM" id="SSF53098">
    <property type="entry name" value="Ribonuclease H-like"/>
    <property type="match status" value="1"/>
</dbReference>
<dbReference type="EC" id="3.1.26.4" evidence="3"/>
<gene>
    <name evidence="9" type="ORF">GMARGA_LOCUS39413</name>
</gene>
<comment type="caution">
    <text evidence="9">The sequence shown here is derived from an EMBL/GenBank/DDBJ whole genome shotgun (WGS) entry which is preliminary data.</text>
</comment>
<evidence type="ECO:0000256" key="6">
    <source>
        <dbReference type="ARBA" id="ARBA00022759"/>
    </source>
</evidence>
<dbReference type="PANTHER" id="PTHR10642">
    <property type="entry name" value="RIBONUCLEASE H1"/>
    <property type="match status" value="1"/>
</dbReference>
<protein>
    <recommendedName>
        <fullName evidence="3">ribonuclease H</fullName>
        <ecNumber evidence="3">3.1.26.4</ecNumber>
    </recommendedName>
</protein>
<keyword evidence="4" id="KW-0540">Nuclease</keyword>
<evidence type="ECO:0000256" key="3">
    <source>
        <dbReference type="ARBA" id="ARBA00012180"/>
    </source>
</evidence>
<name>A0ABN7X5Y1_GIGMA</name>
<evidence type="ECO:0000256" key="2">
    <source>
        <dbReference type="ARBA" id="ARBA00005300"/>
    </source>
</evidence>
<evidence type="ECO:0000313" key="10">
    <source>
        <dbReference type="Proteomes" id="UP000789901"/>
    </source>
</evidence>
<dbReference type="Proteomes" id="UP000789901">
    <property type="component" value="Unassembled WGS sequence"/>
</dbReference>
<dbReference type="InterPro" id="IPR050092">
    <property type="entry name" value="RNase_H"/>
</dbReference>
<proteinExistence type="inferred from homology"/>
<dbReference type="InterPro" id="IPR011320">
    <property type="entry name" value="RNase_H1_N"/>
</dbReference>
<comment type="similarity">
    <text evidence="2">Belongs to the RNase H family.</text>
</comment>
<organism evidence="9 10">
    <name type="scientific">Gigaspora margarita</name>
    <dbReference type="NCBI Taxonomy" id="4874"/>
    <lineage>
        <taxon>Eukaryota</taxon>
        <taxon>Fungi</taxon>
        <taxon>Fungi incertae sedis</taxon>
        <taxon>Mucoromycota</taxon>
        <taxon>Glomeromycotina</taxon>
        <taxon>Glomeromycetes</taxon>
        <taxon>Diversisporales</taxon>
        <taxon>Gigasporaceae</taxon>
        <taxon>Gigaspora</taxon>
    </lineage>
</organism>
<dbReference type="InterPro" id="IPR037056">
    <property type="entry name" value="RNase_H1_N_sf"/>
</dbReference>
<evidence type="ECO:0000256" key="5">
    <source>
        <dbReference type="ARBA" id="ARBA00022723"/>
    </source>
</evidence>
<evidence type="ECO:0000256" key="4">
    <source>
        <dbReference type="ARBA" id="ARBA00022722"/>
    </source>
</evidence>
<evidence type="ECO:0000259" key="8">
    <source>
        <dbReference type="PROSITE" id="PS50879"/>
    </source>
</evidence>
<dbReference type="PROSITE" id="PS50879">
    <property type="entry name" value="RNASE_H_1"/>
    <property type="match status" value="1"/>
</dbReference>
<dbReference type="InterPro" id="IPR012337">
    <property type="entry name" value="RNaseH-like_sf"/>
</dbReference>
<accession>A0ABN7X5Y1</accession>
<reference evidence="9 10" key="1">
    <citation type="submission" date="2021-06" db="EMBL/GenBank/DDBJ databases">
        <authorList>
            <person name="Kallberg Y."/>
            <person name="Tangrot J."/>
            <person name="Rosling A."/>
        </authorList>
    </citation>
    <scope>NUCLEOTIDE SEQUENCE [LARGE SCALE GENOMIC DNA]</scope>
    <source>
        <strain evidence="9 10">120-4 pot B 10/14</strain>
    </source>
</reference>
<feature type="non-terminal residue" evidence="9">
    <location>
        <position position="1"/>
    </location>
</feature>
<keyword evidence="7" id="KW-0378">Hydrolase</keyword>
<dbReference type="Gene3D" id="3.30.420.10">
    <property type="entry name" value="Ribonuclease H-like superfamily/Ribonuclease H"/>
    <property type="match status" value="1"/>
</dbReference>
<feature type="domain" description="RNase H type-1" evidence="8">
    <location>
        <begin position="59"/>
        <end position="165"/>
    </location>
</feature>
<sequence>ITKSSTIGYYAVQIGRKLGIYMNWEECKEQIHRYPGALYKKFYTKRQAEDYINEENYDKANILKVWTDRCCENNNKKNALATELYVAICALEKVNNEQDMIVFTDSTYVINCCNARNSKKNFDLVNRLNDLIKEQKGKSIFKHMRGHSGIYENKQADRLAYLGSKKLTVKEFLDKFQDNEKQNYRKPVMFPNNDGHITEYLQIKLTKERNFFIDKKYKSLIKNYKLNTDKENNILIRKAKPSY</sequence>
<dbReference type="InterPro" id="IPR002156">
    <property type="entry name" value="RNaseH_domain"/>
</dbReference>
<comment type="catalytic activity">
    <reaction evidence="1">
        <text>Endonucleolytic cleavage to 5'-phosphomonoester.</text>
        <dbReference type="EC" id="3.1.26.4"/>
    </reaction>
</comment>
<keyword evidence="5" id="KW-0479">Metal-binding</keyword>
<dbReference type="InterPro" id="IPR036397">
    <property type="entry name" value="RNaseH_sf"/>
</dbReference>
<keyword evidence="10" id="KW-1185">Reference proteome</keyword>
<evidence type="ECO:0000256" key="7">
    <source>
        <dbReference type="ARBA" id="ARBA00022801"/>
    </source>
</evidence>